<dbReference type="STRING" id="1122156.SAMN02745117_01308"/>
<evidence type="ECO:0000256" key="6">
    <source>
        <dbReference type="ARBA" id="ARBA00022692"/>
    </source>
</evidence>
<dbReference type="SMART" id="SM00965">
    <property type="entry name" value="STN"/>
    <property type="match status" value="1"/>
</dbReference>
<evidence type="ECO:0000256" key="7">
    <source>
        <dbReference type="ARBA" id="ARBA00023004"/>
    </source>
</evidence>
<feature type="domain" description="Secretin/TonB short N-terminal" evidence="15">
    <location>
        <begin position="98"/>
        <end position="149"/>
    </location>
</feature>
<dbReference type="PANTHER" id="PTHR32552:SF82">
    <property type="entry name" value="FCUA PROTEIN"/>
    <property type="match status" value="1"/>
</dbReference>
<dbReference type="GO" id="GO:0038023">
    <property type="term" value="F:signaling receptor activity"/>
    <property type="evidence" value="ECO:0007669"/>
    <property type="project" value="InterPro"/>
</dbReference>
<keyword evidence="6 12" id="KW-0812">Transmembrane</keyword>
<name>A0A1M4YRT9_9BURK</name>
<dbReference type="InterPro" id="IPR010105">
    <property type="entry name" value="TonB_sidphr_rcpt"/>
</dbReference>
<dbReference type="Pfam" id="PF00593">
    <property type="entry name" value="TonB_dep_Rec_b-barrel"/>
    <property type="match status" value="1"/>
</dbReference>
<dbReference type="Gene3D" id="2.170.130.10">
    <property type="entry name" value="TonB-dependent receptor, plug domain"/>
    <property type="match status" value="1"/>
</dbReference>
<dbReference type="GO" id="GO:0015891">
    <property type="term" value="P:siderophore transport"/>
    <property type="evidence" value="ECO:0007669"/>
    <property type="project" value="InterPro"/>
</dbReference>
<dbReference type="Gene3D" id="2.40.170.20">
    <property type="entry name" value="TonB-dependent receptor, beta-barrel domain"/>
    <property type="match status" value="1"/>
</dbReference>
<accession>A0A1M4YRT9</accession>
<keyword evidence="11 12" id="KW-0998">Cell outer membrane</keyword>
<evidence type="ECO:0000313" key="17">
    <source>
        <dbReference type="Proteomes" id="UP000184327"/>
    </source>
</evidence>
<dbReference type="EMBL" id="FQUZ01000012">
    <property type="protein sequence ID" value="SHF08423.1"/>
    <property type="molecule type" value="Genomic_DNA"/>
</dbReference>
<dbReference type="InterPro" id="IPR039426">
    <property type="entry name" value="TonB-dep_rcpt-like"/>
</dbReference>
<dbReference type="SUPFAM" id="SSF56935">
    <property type="entry name" value="Porins"/>
    <property type="match status" value="1"/>
</dbReference>
<evidence type="ECO:0000256" key="14">
    <source>
        <dbReference type="SAM" id="Phobius"/>
    </source>
</evidence>
<dbReference type="PANTHER" id="PTHR32552">
    <property type="entry name" value="FERRICHROME IRON RECEPTOR-RELATED"/>
    <property type="match status" value="1"/>
</dbReference>
<evidence type="ECO:0000256" key="10">
    <source>
        <dbReference type="ARBA" id="ARBA00023170"/>
    </source>
</evidence>
<proteinExistence type="inferred from homology"/>
<keyword evidence="7" id="KW-0408">Iron</keyword>
<dbReference type="OrthoDB" id="8732650at2"/>
<dbReference type="AlphaFoldDB" id="A0A1M4YRT9"/>
<evidence type="ECO:0000256" key="5">
    <source>
        <dbReference type="ARBA" id="ARBA00022496"/>
    </source>
</evidence>
<dbReference type="RefSeq" id="WP_084522974.1">
    <property type="nucleotide sequence ID" value="NZ_FQUZ01000012.1"/>
</dbReference>
<dbReference type="InterPro" id="IPR000531">
    <property type="entry name" value="Beta-barrel_TonB"/>
</dbReference>
<evidence type="ECO:0000259" key="15">
    <source>
        <dbReference type="SMART" id="SM00965"/>
    </source>
</evidence>
<dbReference type="NCBIfam" id="TIGR01783">
    <property type="entry name" value="TonB-siderophor"/>
    <property type="match status" value="1"/>
</dbReference>
<evidence type="ECO:0000256" key="3">
    <source>
        <dbReference type="ARBA" id="ARBA00022448"/>
    </source>
</evidence>
<protein>
    <submittedName>
        <fullName evidence="16">Iron complex outermembrane recepter protein</fullName>
    </submittedName>
</protein>
<dbReference type="InterPro" id="IPR012910">
    <property type="entry name" value="Plug_dom"/>
</dbReference>
<evidence type="ECO:0000256" key="11">
    <source>
        <dbReference type="ARBA" id="ARBA00023237"/>
    </source>
</evidence>
<evidence type="ECO:0000256" key="8">
    <source>
        <dbReference type="ARBA" id="ARBA00023077"/>
    </source>
</evidence>
<evidence type="ECO:0000256" key="9">
    <source>
        <dbReference type="ARBA" id="ARBA00023136"/>
    </source>
</evidence>
<evidence type="ECO:0000256" key="4">
    <source>
        <dbReference type="ARBA" id="ARBA00022452"/>
    </source>
</evidence>
<dbReference type="InterPro" id="IPR036942">
    <property type="entry name" value="Beta-barrel_TonB_sf"/>
</dbReference>
<dbReference type="Pfam" id="PF07660">
    <property type="entry name" value="STN"/>
    <property type="match status" value="1"/>
</dbReference>
<keyword evidence="17" id="KW-1185">Reference proteome</keyword>
<evidence type="ECO:0000256" key="1">
    <source>
        <dbReference type="ARBA" id="ARBA00004571"/>
    </source>
</evidence>
<keyword evidence="14" id="KW-1133">Transmembrane helix</keyword>
<dbReference type="Pfam" id="PF07715">
    <property type="entry name" value="Plug"/>
    <property type="match status" value="1"/>
</dbReference>
<dbReference type="GO" id="GO:0009279">
    <property type="term" value="C:cell outer membrane"/>
    <property type="evidence" value="ECO:0007669"/>
    <property type="project" value="UniProtKB-SubCell"/>
</dbReference>
<keyword evidence="4 12" id="KW-1134">Transmembrane beta strand</keyword>
<evidence type="ECO:0000256" key="13">
    <source>
        <dbReference type="RuleBase" id="RU003357"/>
    </source>
</evidence>
<evidence type="ECO:0000256" key="2">
    <source>
        <dbReference type="ARBA" id="ARBA00009810"/>
    </source>
</evidence>
<sequence length="841" mass="89551">MTEPRRHTSTAAATLPAAIPSLQEAANTRRHQAFALCPLAALLHVMLVSGVLVAAAQPQTAWAQAGGAAQTASNHRSYSIPAGALSSALARFGADAGITLAVDAELVQGKSSLGLNGRYSIQQGLQALLQGTGLAAVPQANGSYALRQLPAPTQAGTATPGTLPEVVIMAVPSRPGDLQPVHVGRQVARGGSLGMLGNVDIMETPFNQTSYTAELIENQQAKTIGDVVQNDPSVRLSSPASGYYQFLQIRGYQLIGSDISINGLYGMAPTFSETPVEFVERVEVLKGPNALLNGISPNGAVGGSVNMQTKRAGDDPLNRLTLGLDSDSLWKGHIDLARRFADGQWGLRFNGSYTDGETYIDEQKKQGHNFSLALDYRGDRARLALDVMRMDQKSKNGAPFFANMTGLDDVLSPPDGSTNIQPGANAHHETQTVIFSGEVDLARNLTAYAKLGYREYDYDGVLAHTVYNMTPDGSGSLTGYMWRQEEQTTVAETGVNANFVTGPISHTLAASVSHTDWETRSAFNSASLTTNIYNPSQSLAYSAAPGAPLSGSDKTLRSLALADTLRFADDRLLLTLGVRRQSVKVDTLGATGALTSSYNKHAWTPMVGVVFKPHDGLSIYGNYIEGLTQGATVGASYLNAGEVLAPYKTEQLEVGVKFELGHFTNTLSAFQIKKPSTLVDYSTFPTPSLLLNGEQRNRGVEWSIFGEVAQGVRVLGGATYIQGRLTRTQDGLQDGNDAPGVTPFAVNLGGEWDLPAIPGLTASARLIHTSSQYLNDGNTLKVPDWQRVDIGARYAARIAGKPVVLRAGIDNLFDKTYWVGGSSIATVGAPRTFRLSAMVDF</sequence>
<reference evidence="16 17" key="1">
    <citation type="submission" date="2016-11" db="EMBL/GenBank/DDBJ databases">
        <authorList>
            <person name="Jaros S."/>
            <person name="Januszkiewicz K."/>
            <person name="Wedrychowicz H."/>
        </authorList>
    </citation>
    <scope>NUCLEOTIDE SEQUENCE [LARGE SCALE GENOMIC DNA]</scope>
    <source>
        <strain evidence="16 17">DSM 16112</strain>
    </source>
</reference>
<dbReference type="Proteomes" id="UP000184327">
    <property type="component" value="Unassembled WGS sequence"/>
</dbReference>
<dbReference type="CDD" id="cd01347">
    <property type="entry name" value="ligand_gated_channel"/>
    <property type="match status" value="1"/>
</dbReference>
<dbReference type="Gene3D" id="3.55.50.30">
    <property type="match status" value="1"/>
</dbReference>
<keyword evidence="5" id="KW-0410">Iron transport</keyword>
<keyword evidence="9 12" id="KW-0472">Membrane</keyword>
<keyword evidence="5" id="KW-0406">Ion transport</keyword>
<dbReference type="PROSITE" id="PS52016">
    <property type="entry name" value="TONB_DEPENDENT_REC_3"/>
    <property type="match status" value="1"/>
</dbReference>
<feature type="transmembrane region" description="Helical" evidence="14">
    <location>
        <begin position="33"/>
        <end position="56"/>
    </location>
</feature>
<organism evidence="16 17">
    <name type="scientific">Lampropedia hyalina DSM 16112</name>
    <dbReference type="NCBI Taxonomy" id="1122156"/>
    <lineage>
        <taxon>Bacteria</taxon>
        <taxon>Pseudomonadati</taxon>
        <taxon>Pseudomonadota</taxon>
        <taxon>Betaproteobacteria</taxon>
        <taxon>Burkholderiales</taxon>
        <taxon>Comamonadaceae</taxon>
        <taxon>Lampropedia</taxon>
    </lineage>
</organism>
<comment type="subcellular location">
    <subcellularLocation>
        <location evidence="1 12">Cell outer membrane</location>
        <topology evidence="1 12">Multi-pass membrane protein</topology>
    </subcellularLocation>
</comment>
<dbReference type="GO" id="GO:0015344">
    <property type="term" value="F:siderophore uptake transmembrane transporter activity"/>
    <property type="evidence" value="ECO:0007669"/>
    <property type="project" value="TreeGrafter"/>
</dbReference>
<evidence type="ECO:0000313" key="16">
    <source>
        <dbReference type="EMBL" id="SHF08423.1"/>
    </source>
</evidence>
<keyword evidence="8 13" id="KW-0798">TonB box</keyword>
<dbReference type="InterPro" id="IPR011662">
    <property type="entry name" value="Secretin/TonB_short_N"/>
</dbReference>
<gene>
    <name evidence="16" type="ORF">SAMN02745117_01308</name>
</gene>
<dbReference type="InterPro" id="IPR037066">
    <property type="entry name" value="Plug_dom_sf"/>
</dbReference>
<keyword evidence="3 12" id="KW-0813">Transport</keyword>
<comment type="similarity">
    <text evidence="2 12 13">Belongs to the TonB-dependent receptor family.</text>
</comment>
<keyword evidence="10" id="KW-0675">Receptor</keyword>
<evidence type="ECO:0000256" key="12">
    <source>
        <dbReference type="PROSITE-ProRule" id="PRU01360"/>
    </source>
</evidence>